<evidence type="ECO:0000256" key="4">
    <source>
        <dbReference type="ARBA" id="ARBA00022827"/>
    </source>
</evidence>
<dbReference type="RefSeq" id="XP_018126705.1">
    <property type="nucleotide sequence ID" value="XM_018277975.2"/>
</dbReference>
<accession>A0A1B8GAW8</accession>
<evidence type="ECO:0000256" key="3">
    <source>
        <dbReference type="ARBA" id="ARBA00022630"/>
    </source>
</evidence>
<dbReference type="GO" id="GO:0050661">
    <property type="term" value="F:NADP binding"/>
    <property type="evidence" value="ECO:0007669"/>
    <property type="project" value="InterPro"/>
</dbReference>
<name>A0A1B8GAW8_9PEZI</name>
<reference evidence="9" key="2">
    <citation type="journal article" date="2018" name="Nat. Commun.">
        <title>Extreme sensitivity to ultraviolet light in the fungal pathogen causing white-nose syndrome of bats.</title>
        <authorList>
            <person name="Palmer J.M."/>
            <person name="Drees K.P."/>
            <person name="Foster J.T."/>
            <person name="Lindner D.L."/>
        </authorList>
    </citation>
    <scope>NUCLEOTIDE SEQUENCE [LARGE SCALE GENOMIC DNA]</scope>
    <source>
        <strain evidence="9">UAMH 10579</strain>
    </source>
</reference>
<proteinExistence type="inferred from homology"/>
<keyword evidence="6" id="KW-0560">Oxidoreductase</keyword>
<dbReference type="FunFam" id="3.50.50.60:FF:000138">
    <property type="entry name" value="Flavin-containing monooxygenase"/>
    <property type="match status" value="1"/>
</dbReference>
<comment type="similarity">
    <text evidence="2">Belongs to the FMO family.</text>
</comment>
<dbReference type="GeneID" id="28841940"/>
<reference evidence="8 9" key="1">
    <citation type="submission" date="2016-03" db="EMBL/GenBank/DDBJ databases">
        <title>Comparative genomics of Pseudogymnoascus destructans, the fungus causing white-nose syndrome of bats.</title>
        <authorList>
            <person name="Palmer J.M."/>
            <person name="Drees K.P."/>
            <person name="Foster J.T."/>
            <person name="Lindner D.L."/>
        </authorList>
    </citation>
    <scope>NUCLEOTIDE SEQUENCE [LARGE SCALE GENOMIC DNA]</scope>
    <source>
        <strain evidence="8 9">UAMH 10579</strain>
    </source>
</reference>
<keyword evidence="3" id="KW-0285">Flavoprotein</keyword>
<dbReference type="OrthoDB" id="66881at2759"/>
<dbReference type="InterPro" id="IPR020946">
    <property type="entry name" value="Flavin_mOase-like"/>
</dbReference>
<dbReference type="GO" id="GO:0004499">
    <property type="term" value="F:N,N-dimethylaniline monooxygenase activity"/>
    <property type="evidence" value="ECO:0007669"/>
    <property type="project" value="InterPro"/>
</dbReference>
<dbReference type="STRING" id="342668.A0A1B8GAW8"/>
<evidence type="ECO:0000256" key="1">
    <source>
        <dbReference type="ARBA" id="ARBA00001974"/>
    </source>
</evidence>
<dbReference type="AlphaFoldDB" id="A0A1B8GAW8"/>
<keyword evidence="5" id="KW-0521">NADP</keyword>
<keyword evidence="4" id="KW-0274">FAD</keyword>
<keyword evidence="7" id="KW-0503">Monooxygenase</keyword>
<evidence type="ECO:0000313" key="9">
    <source>
        <dbReference type="Proteomes" id="UP000091956"/>
    </source>
</evidence>
<evidence type="ECO:0000256" key="6">
    <source>
        <dbReference type="ARBA" id="ARBA00023002"/>
    </source>
</evidence>
<evidence type="ECO:0000256" key="2">
    <source>
        <dbReference type="ARBA" id="ARBA00009183"/>
    </source>
</evidence>
<protein>
    <submittedName>
        <fullName evidence="8">Uncharacterized protein</fullName>
    </submittedName>
</protein>
<keyword evidence="9" id="KW-1185">Reference proteome</keyword>
<dbReference type="SUPFAM" id="SSF51905">
    <property type="entry name" value="FAD/NAD(P)-binding domain"/>
    <property type="match status" value="2"/>
</dbReference>
<dbReference type="EMBL" id="KV460259">
    <property type="protein sequence ID" value="OBT92972.1"/>
    <property type="molecule type" value="Genomic_DNA"/>
</dbReference>
<gene>
    <name evidence="8" type="ORF">VE01_08554</name>
</gene>
<dbReference type="Pfam" id="PF13450">
    <property type="entry name" value="NAD_binding_8"/>
    <property type="match status" value="1"/>
</dbReference>
<dbReference type="InterPro" id="IPR036188">
    <property type="entry name" value="FAD/NAD-bd_sf"/>
</dbReference>
<sequence length="485" mass="53906">MTKLLPGQVKRVAIIGAGPSGLAAAKYLTAEKSISQVTIYEQRATPGGVWNATPSLTSPSYSIPQTTPDTTPAVPLKGDAKDGQEGSWDFQSAVYDYLEANIPKPLMNYTDLKFQDESPLFPAHGTVNRYLDAYADDIRGQIRFGTQVLDIQRHRHKEKAGEEVTTWHVKSKIIDTDNEETAIYDSVVVANGHYDCAFIPNIKGVEDWHRSYPSSVIHSKNYKRPENYEGRKVVVVGAGVSGIDIANQIAPHAQCPLLLSRRAAKGSSSPLPPEKTSIEDVSEIEEFIADNRSIRFVDGRIETGVDDVIFCTGYLYSYPFLQNLEPAVVTTGYRTENLYLHIFYHPEPTLSFLCLPIRIVPFIIAEVQSALVARFLAGRFALPSLSGRADWEDRLIQEKGSGKAFHFMGFPEDAHYIDELVSMIEKADGEDEGLGKKAQRWDRKSLWIRESSGKIVAAVRGLDPEARDKIKTLEDAGFCYEGDTK</sequence>
<comment type="cofactor">
    <cofactor evidence="1">
        <name>FAD</name>
        <dbReference type="ChEBI" id="CHEBI:57692"/>
    </cofactor>
</comment>
<organism evidence="8 9">
    <name type="scientific">Pseudogymnoascus verrucosus</name>
    <dbReference type="NCBI Taxonomy" id="342668"/>
    <lineage>
        <taxon>Eukaryota</taxon>
        <taxon>Fungi</taxon>
        <taxon>Dikarya</taxon>
        <taxon>Ascomycota</taxon>
        <taxon>Pezizomycotina</taxon>
        <taxon>Leotiomycetes</taxon>
        <taxon>Thelebolales</taxon>
        <taxon>Thelebolaceae</taxon>
        <taxon>Pseudogymnoascus</taxon>
    </lineage>
</organism>
<evidence type="ECO:0000313" key="8">
    <source>
        <dbReference type="EMBL" id="OBT92972.1"/>
    </source>
</evidence>
<evidence type="ECO:0000256" key="7">
    <source>
        <dbReference type="ARBA" id="ARBA00023033"/>
    </source>
</evidence>
<dbReference type="InterPro" id="IPR050346">
    <property type="entry name" value="FMO-like"/>
</dbReference>
<dbReference type="GO" id="GO:0050660">
    <property type="term" value="F:flavin adenine dinucleotide binding"/>
    <property type="evidence" value="ECO:0007669"/>
    <property type="project" value="InterPro"/>
</dbReference>
<dbReference type="Pfam" id="PF00743">
    <property type="entry name" value="FMO-like"/>
    <property type="match status" value="2"/>
</dbReference>
<dbReference type="Proteomes" id="UP000091956">
    <property type="component" value="Unassembled WGS sequence"/>
</dbReference>
<dbReference type="Gene3D" id="3.50.50.60">
    <property type="entry name" value="FAD/NAD(P)-binding domain"/>
    <property type="match status" value="2"/>
</dbReference>
<dbReference type="PANTHER" id="PTHR23023">
    <property type="entry name" value="DIMETHYLANILINE MONOOXYGENASE"/>
    <property type="match status" value="1"/>
</dbReference>
<evidence type="ECO:0000256" key="5">
    <source>
        <dbReference type="ARBA" id="ARBA00022857"/>
    </source>
</evidence>
<dbReference type="PRINTS" id="PR00419">
    <property type="entry name" value="ADXRDTASE"/>
</dbReference>